<dbReference type="NCBIfam" id="NF041366">
    <property type="entry name" value="GntA_guanitoxin"/>
    <property type="match status" value="1"/>
</dbReference>
<proteinExistence type="predicted"/>
<evidence type="ECO:0000313" key="2">
    <source>
        <dbReference type="Proteomes" id="UP000698242"/>
    </source>
</evidence>
<keyword evidence="2" id="KW-1185">Reference proteome</keyword>
<dbReference type="RefSeq" id="WP_201288948.1">
    <property type="nucleotide sequence ID" value="NZ_APKE01000010.1"/>
</dbReference>
<accession>A0A921TFX9</accession>
<dbReference type="AlphaFoldDB" id="A0A921TFX9"/>
<dbReference type="InterPro" id="IPR014988">
    <property type="entry name" value="Uncharacterised_YqcI/YcgG"/>
</dbReference>
<name>A0A921TFX9_9RHOB</name>
<dbReference type="PANTHER" id="PTHR40045">
    <property type="entry name" value="YCGG FAMILY PROTEIN"/>
    <property type="match status" value="1"/>
</dbReference>
<reference evidence="1" key="1">
    <citation type="submission" date="2013-03" db="EMBL/GenBank/DDBJ databases">
        <title>Genome Sequence of the Profundibacterium mesophilum strain KAUST100406-0324T from Red Sea, a novel genus in the family Rhodobacteraceae.</title>
        <authorList>
            <person name="Essack M."/>
            <person name="Alam I."/>
            <person name="Lafi F."/>
            <person name="Alawi W."/>
            <person name="Kamanu F."/>
            <person name="Al-Suwailem A."/>
            <person name="Lee O.O."/>
            <person name="Xu Y."/>
            <person name="Bajic V."/>
            <person name="Qian P.-Y."/>
            <person name="Archer J."/>
        </authorList>
    </citation>
    <scope>NUCLEOTIDE SEQUENCE</scope>
    <source>
        <strain evidence="1">KAUST100406-0324</strain>
    </source>
</reference>
<evidence type="ECO:0008006" key="3">
    <source>
        <dbReference type="Google" id="ProtNLM"/>
    </source>
</evidence>
<dbReference type="PANTHER" id="PTHR40045:SF1">
    <property type="entry name" value="YQCI_YCGG FAMILY PROTEIN"/>
    <property type="match status" value="1"/>
</dbReference>
<evidence type="ECO:0000313" key="1">
    <source>
        <dbReference type="EMBL" id="KAF0676889.1"/>
    </source>
</evidence>
<comment type="caution">
    <text evidence="1">The sequence shown here is derived from an EMBL/GenBank/DDBJ whole genome shotgun (WGS) entry which is preliminary data.</text>
</comment>
<organism evidence="1 2">
    <name type="scientific">Profundibacterium mesophilum KAUST100406-0324</name>
    <dbReference type="NCBI Taxonomy" id="1037889"/>
    <lineage>
        <taxon>Bacteria</taxon>
        <taxon>Pseudomonadati</taxon>
        <taxon>Pseudomonadota</taxon>
        <taxon>Alphaproteobacteria</taxon>
        <taxon>Rhodobacterales</taxon>
        <taxon>Roseobacteraceae</taxon>
        <taxon>Profundibacterium</taxon>
    </lineage>
</organism>
<dbReference type="Pfam" id="PF08892">
    <property type="entry name" value="YqcI_YcgG"/>
    <property type="match status" value="1"/>
</dbReference>
<dbReference type="Proteomes" id="UP000698242">
    <property type="component" value="Unassembled WGS sequence"/>
</dbReference>
<protein>
    <recommendedName>
        <fullName evidence="3">YqcI/YcgG family protein</fullName>
    </recommendedName>
</protein>
<dbReference type="EMBL" id="APKE01000010">
    <property type="protein sequence ID" value="KAF0676889.1"/>
    <property type="molecule type" value="Genomic_DNA"/>
</dbReference>
<gene>
    <name evidence="1" type="ORF">PMES_00685</name>
</gene>
<sequence length="224" mass="24977">MMPEVSVKSAFEDFVQSEAFPCVGAKSALVRDAITLCEAREFDNPGSDLDIYRALARFGSDILDPEGPLVQSFVVVFNGPGEPMEEIAFERQMWNRIQSLHNLDVACGNAWDESTSHDPTSPHFSLSLGGQSYFVIGLHPGASRSARRFSRPALVFNSHEQFERLRADGRYDRMQKVIRERDRALDGEINPMVADFGLGAEAAQYSGRQVDRSWVCPFAKKDVA</sequence>